<dbReference type="AlphaFoldDB" id="M3EPW1"/>
<accession>M3EPW1</accession>
<evidence type="ECO:0000313" key="3">
    <source>
        <dbReference type="Proteomes" id="UP000030760"/>
    </source>
</evidence>
<sequence>MTSIIVDKSAVVERFSVRTGSGRRPKRDASQGDGGVNGARPGAVFGKVQAARCAVPVGDPGGPWPASPMFRSL</sequence>
<gene>
    <name evidence="2" type="ORF">SBD_1217</name>
</gene>
<name>M3EPW1_9ACTN</name>
<feature type="region of interest" description="Disordered" evidence="1">
    <location>
        <begin position="16"/>
        <end position="42"/>
    </location>
</feature>
<dbReference type="EMBL" id="KB405056">
    <property type="protein sequence ID" value="EMF58546.1"/>
    <property type="molecule type" value="Genomic_DNA"/>
</dbReference>
<evidence type="ECO:0000313" key="2">
    <source>
        <dbReference type="EMBL" id="EMF58546.1"/>
    </source>
</evidence>
<organism evidence="2 3">
    <name type="scientific">Streptomyces bottropensis ATCC 25435</name>
    <dbReference type="NCBI Taxonomy" id="1054862"/>
    <lineage>
        <taxon>Bacteria</taxon>
        <taxon>Bacillati</taxon>
        <taxon>Actinomycetota</taxon>
        <taxon>Actinomycetes</taxon>
        <taxon>Kitasatosporales</taxon>
        <taxon>Streptomycetaceae</taxon>
        <taxon>Streptomyces</taxon>
    </lineage>
</organism>
<evidence type="ECO:0000256" key="1">
    <source>
        <dbReference type="SAM" id="MobiDB-lite"/>
    </source>
</evidence>
<proteinExistence type="predicted"/>
<reference evidence="3" key="1">
    <citation type="journal article" date="2013" name="Genome Announc.">
        <title>Draft Genome Sequence of Streptomyces bottropensis ATCC 25435, a Bottromycin-Producing Actinomycete.</title>
        <authorList>
            <person name="Zhang H."/>
            <person name="Zhou W."/>
            <person name="Zhuang Y."/>
            <person name="Liang X."/>
            <person name="Liu T."/>
        </authorList>
    </citation>
    <scope>NUCLEOTIDE SEQUENCE [LARGE SCALE GENOMIC DNA]</scope>
    <source>
        <strain evidence="3">ATCC 25435</strain>
    </source>
</reference>
<protein>
    <submittedName>
        <fullName evidence="2">Uncharacterized protein</fullName>
    </submittedName>
</protein>
<dbReference type="Proteomes" id="UP000030760">
    <property type="component" value="Unassembled WGS sequence"/>
</dbReference>